<evidence type="ECO:0000313" key="11">
    <source>
        <dbReference type="Proteomes" id="UP001596514"/>
    </source>
</evidence>
<dbReference type="RefSeq" id="WP_343974825.1">
    <property type="nucleotide sequence ID" value="NZ_BAAAGK010000127.1"/>
</dbReference>
<dbReference type="SUPFAM" id="SSF47203">
    <property type="entry name" value="Acyl-CoA dehydrogenase C-terminal domain-like"/>
    <property type="match status" value="1"/>
</dbReference>
<dbReference type="Pfam" id="PF02771">
    <property type="entry name" value="Acyl-CoA_dh_N"/>
    <property type="match status" value="1"/>
</dbReference>
<comment type="cofactor">
    <cofactor evidence="1 6">
        <name>FAD</name>
        <dbReference type="ChEBI" id="CHEBI:57692"/>
    </cofactor>
</comment>
<gene>
    <name evidence="10" type="ORF">ACFQVD_35655</name>
</gene>
<protein>
    <submittedName>
        <fullName evidence="10">Acyl-CoA dehydrogenase family protein</fullName>
    </submittedName>
</protein>
<dbReference type="Pfam" id="PF02770">
    <property type="entry name" value="Acyl-CoA_dh_M"/>
    <property type="match status" value="1"/>
</dbReference>
<dbReference type="InterPro" id="IPR009075">
    <property type="entry name" value="AcylCo_DH/oxidase_C"/>
</dbReference>
<dbReference type="InterPro" id="IPR036250">
    <property type="entry name" value="AcylCo_DH-like_C"/>
</dbReference>
<feature type="domain" description="Acyl-CoA dehydrogenase/oxidase N-terminal" evidence="9">
    <location>
        <begin position="6"/>
        <end position="118"/>
    </location>
</feature>
<evidence type="ECO:0000259" key="7">
    <source>
        <dbReference type="Pfam" id="PF00441"/>
    </source>
</evidence>
<dbReference type="EMBL" id="JBHTEE010000001">
    <property type="protein sequence ID" value="MFC7605451.1"/>
    <property type="molecule type" value="Genomic_DNA"/>
</dbReference>
<dbReference type="SUPFAM" id="SSF56645">
    <property type="entry name" value="Acyl-CoA dehydrogenase NM domain-like"/>
    <property type="match status" value="1"/>
</dbReference>
<dbReference type="InterPro" id="IPR006091">
    <property type="entry name" value="Acyl-CoA_Oxase/DH_mid-dom"/>
</dbReference>
<dbReference type="InterPro" id="IPR037069">
    <property type="entry name" value="AcylCoA_DH/ox_N_sf"/>
</dbReference>
<reference evidence="11" key="1">
    <citation type="journal article" date="2019" name="Int. J. Syst. Evol. Microbiol.">
        <title>The Global Catalogue of Microorganisms (GCM) 10K type strain sequencing project: providing services to taxonomists for standard genome sequencing and annotation.</title>
        <authorList>
            <consortium name="The Broad Institute Genomics Platform"/>
            <consortium name="The Broad Institute Genome Sequencing Center for Infectious Disease"/>
            <person name="Wu L."/>
            <person name="Ma J."/>
        </authorList>
    </citation>
    <scope>NUCLEOTIDE SEQUENCE [LARGE SCALE GENOMIC DNA]</scope>
    <source>
        <strain evidence="11">JCM 10083</strain>
    </source>
</reference>
<dbReference type="Gene3D" id="1.10.540.10">
    <property type="entry name" value="Acyl-CoA dehydrogenase/oxidase, N-terminal domain"/>
    <property type="match status" value="1"/>
</dbReference>
<evidence type="ECO:0000256" key="4">
    <source>
        <dbReference type="ARBA" id="ARBA00022827"/>
    </source>
</evidence>
<evidence type="ECO:0000259" key="9">
    <source>
        <dbReference type="Pfam" id="PF02771"/>
    </source>
</evidence>
<evidence type="ECO:0000313" key="10">
    <source>
        <dbReference type="EMBL" id="MFC7605451.1"/>
    </source>
</evidence>
<evidence type="ECO:0000256" key="6">
    <source>
        <dbReference type="RuleBase" id="RU362125"/>
    </source>
</evidence>
<dbReference type="InterPro" id="IPR046373">
    <property type="entry name" value="Acyl-CoA_Oxase/DH_mid-dom_sf"/>
</dbReference>
<dbReference type="Pfam" id="PF00441">
    <property type="entry name" value="Acyl-CoA_dh_1"/>
    <property type="match status" value="1"/>
</dbReference>
<dbReference type="Gene3D" id="2.40.110.10">
    <property type="entry name" value="Butyryl-CoA Dehydrogenase, subunit A, domain 2"/>
    <property type="match status" value="1"/>
</dbReference>
<evidence type="ECO:0000256" key="2">
    <source>
        <dbReference type="ARBA" id="ARBA00009347"/>
    </source>
</evidence>
<evidence type="ECO:0000256" key="5">
    <source>
        <dbReference type="ARBA" id="ARBA00023002"/>
    </source>
</evidence>
<keyword evidence="3 6" id="KW-0285">Flavoprotein</keyword>
<evidence type="ECO:0000256" key="1">
    <source>
        <dbReference type="ARBA" id="ARBA00001974"/>
    </source>
</evidence>
<dbReference type="PANTHER" id="PTHR43292">
    <property type="entry name" value="ACYL-COA DEHYDROGENASE"/>
    <property type="match status" value="1"/>
</dbReference>
<evidence type="ECO:0000256" key="3">
    <source>
        <dbReference type="ARBA" id="ARBA00022630"/>
    </source>
</evidence>
<keyword evidence="11" id="KW-1185">Reference proteome</keyword>
<dbReference type="PANTHER" id="PTHR43292:SF3">
    <property type="entry name" value="ACYL-COA DEHYDROGENASE FADE29"/>
    <property type="match status" value="1"/>
</dbReference>
<dbReference type="InterPro" id="IPR009100">
    <property type="entry name" value="AcylCoA_DH/oxidase_NM_dom_sf"/>
</dbReference>
<comment type="caution">
    <text evidence="10">The sequence shown here is derived from an EMBL/GenBank/DDBJ whole genome shotgun (WGS) entry which is preliminary data.</text>
</comment>
<dbReference type="Proteomes" id="UP001596514">
    <property type="component" value="Unassembled WGS sequence"/>
</dbReference>
<sequence length="393" mass="43017">MYIDLTPEERELQREADAYFAGVVTEQERAQLHEDEFGPAYRAVSRRLGRDGWLGLGWPVEHGGRGLGPMADQIVVSTAFRYEVPYPLVTVYSVGPALQEFGTPEQQREFLPRILAGDLQVSIGYSEPGSGTDLASLTTSARRDGDSYLVNGQKMFISGAHTADYLWLACRTNPEEPRTRGISILLLDTALPGFSWTPIRTLNRSHQVNAVYFDDVRVPADRLIGQENKGWSVVVSQLNSERFIVGPAGKIQAHLDRLRHWAAETPLGGPGGGRRMADLPEVRRALAELDAIVTANELLNWRIVADTGTGTLGAADASVNKLYNSERLVEAGARIAQLVQRYGDPADELTAAVLRDTDHAFKTELKLPVGGGVSEIQRELIATVGLGLPRAPR</sequence>
<evidence type="ECO:0000259" key="8">
    <source>
        <dbReference type="Pfam" id="PF02770"/>
    </source>
</evidence>
<dbReference type="Gene3D" id="1.20.140.10">
    <property type="entry name" value="Butyryl-CoA Dehydrogenase, subunit A, domain 3"/>
    <property type="match status" value="1"/>
</dbReference>
<name>A0ABW2TD22_9ACTN</name>
<keyword evidence="5 6" id="KW-0560">Oxidoreductase</keyword>
<organism evidence="10 11">
    <name type="scientific">Streptosporangium amethystogenes subsp. fukuiense</name>
    <dbReference type="NCBI Taxonomy" id="698418"/>
    <lineage>
        <taxon>Bacteria</taxon>
        <taxon>Bacillati</taxon>
        <taxon>Actinomycetota</taxon>
        <taxon>Actinomycetes</taxon>
        <taxon>Streptosporangiales</taxon>
        <taxon>Streptosporangiaceae</taxon>
        <taxon>Streptosporangium</taxon>
    </lineage>
</organism>
<dbReference type="InterPro" id="IPR052161">
    <property type="entry name" value="Mycobact_Acyl-CoA_DH"/>
</dbReference>
<proteinExistence type="inferred from homology"/>
<comment type="similarity">
    <text evidence="2 6">Belongs to the acyl-CoA dehydrogenase family.</text>
</comment>
<feature type="domain" description="Acyl-CoA dehydrogenase/oxidase C-terminal" evidence="7">
    <location>
        <begin position="228"/>
        <end position="383"/>
    </location>
</feature>
<feature type="domain" description="Acyl-CoA oxidase/dehydrogenase middle" evidence="8">
    <location>
        <begin position="123"/>
        <end position="216"/>
    </location>
</feature>
<accession>A0ABW2TD22</accession>
<keyword evidence="4 6" id="KW-0274">FAD</keyword>
<dbReference type="InterPro" id="IPR013786">
    <property type="entry name" value="AcylCoA_DH/ox_N"/>
</dbReference>